<reference evidence="1 2" key="1">
    <citation type="submission" date="2019-06" db="EMBL/GenBank/DDBJ databases">
        <title>Genome Sequence of the Brown Rot Fungal Pathogen Monilinia laxa.</title>
        <authorList>
            <person name="De Miccolis Angelini R.M."/>
            <person name="Landi L."/>
            <person name="Abate D."/>
            <person name="Pollastro S."/>
            <person name="Romanazzi G."/>
            <person name="Faretra F."/>
        </authorList>
    </citation>
    <scope>NUCLEOTIDE SEQUENCE [LARGE SCALE GENOMIC DNA]</scope>
    <source>
        <strain evidence="1 2">Mlax316</strain>
    </source>
</reference>
<comment type="caution">
    <text evidence="1">The sequence shown here is derived from an EMBL/GenBank/DDBJ whole genome shotgun (WGS) entry which is preliminary data.</text>
</comment>
<evidence type="ECO:0000313" key="1">
    <source>
        <dbReference type="EMBL" id="KAB8294062.1"/>
    </source>
</evidence>
<evidence type="ECO:0000313" key="2">
    <source>
        <dbReference type="Proteomes" id="UP000326757"/>
    </source>
</evidence>
<organism evidence="1 2">
    <name type="scientific">Monilinia laxa</name>
    <name type="common">Brown rot fungus</name>
    <name type="synonym">Sclerotinia laxa</name>
    <dbReference type="NCBI Taxonomy" id="61186"/>
    <lineage>
        <taxon>Eukaryota</taxon>
        <taxon>Fungi</taxon>
        <taxon>Dikarya</taxon>
        <taxon>Ascomycota</taxon>
        <taxon>Pezizomycotina</taxon>
        <taxon>Leotiomycetes</taxon>
        <taxon>Helotiales</taxon>
        <taxon>Sclerotiniaceae</taxon>
        <taxon>Monilinia</taxon>
    </lineage>
</organism>
<protein>
    <submittedName>
        <fullName evidence="1">Uncharacterized protein</fullName>
    </submittedName>
</protein>
<dbReference type="AlphaFoldDB" id="A0A5N6JY31"/>
<accession>A0A5N6JY31</accession>
<name>A0A5N6JY31_MONLA</name>
<sequence>MEYQHCIEKAISHQHSRTDLALSKLRDDTTGVQLSWGISLRTIIAHQCTSKHIFLGIRKGIHCSLFIISPQSWISILILISHIPNTTPNPNSIKQSRIPNWYFTNRPLHLPQSPTKTSFRY</sequence>
<proteinExistence type="predicted"/>
<gene>
    <name evidence="1" type="ORF">EYC80_009518</name>
</gene>
<dbReference type="EMBL" id="VIGI01000011">
    <property type="protein sequence ID" value="KAB8294062.1"/>
    <property type="molecule type" value="Genomic_DNA"/>
</dbReference>
<dbReference type="Proteomes" id="UP000326757">
    <property type="component" value="Unassembled WGS sequence"/>
</dbReference>
<keyword evidence="2" id="KW-1185">Reference proteome</keyword>